<proteinExistence type="predicted"/>
<sequence length="637" mass="66956">MGSSEPSLVPEWLRNNGHGNSGGTAVHHIASANTHSDTPLLANSARNRQSRNITEIDNPRANLDRSSSINSRRTSSNNGSTKHPYSSFSKSHREKEREKDKDRSGFVDFWEHNSFDPLPQNALSSRSMVSRKQGDLLPHRVGLHTKGAVSNNHLNRNGLATGDKSPISVPKVSFENDFPSLGADEKQGVPNVARVASPGLTIAAQGLPFGSLPLVGEGWSALAEVPVVKGINCSALHQPLATSAALCNASSVLNATSETSNTNSVVLNTASAISNVTSGSPKTAGASCSASGLNMAEALVQPPSTRTAPLISVENQRLELLAIKKVRQLVPKTSAMPKATNSSGKLKPKLLARAGDINGVTKAGQQSSSSSLNVLGQSPRGGPVTPDASKQSHGSKLLILKPPWENVASATLKDGGSNLENSAGGILTNNSPATPAMSSAPVRTPKAIMERKAVLSSFSMASAVEKRPLSSHAQSRSDFFNSVRKKTLMTATTTSGMSSSIQSPSEEKACESSKEMTFPGLCGTVNVGLTSKDFSNNEDHKFSVGENSSIPCAEAIPDEEEAAFLRSLGWEENCEEEEGLTEEEINSFLQEFKKLSPSLNLSQGAQPTLSLLVGSHASNVGVASPRVSSSDAALKSN</sequence>
<dbReference type="AlphaFoldDB" id="A0A7N0TK66"/>
<dbReference type="Gramene" id="Kaladp0039s0390.1.v1.1">
    <property type="protein sequence ID" value="Kaladp0039s0390.1.v1.1"/>
    <property type="gene ID" value="Kaladp0039s0390.v1.1"/>
</dbReference>
<dbReference type="PANTHER" id="PTHR34112">
    <property type="entry name" value="C-JUN-AMINO-TERMINAL KINASE-INTERACTING PROTEIN"/>
    <property type="match status" value="1"/>
</dbReference>
<reference evidence="2" key="1">
    <citation type="submission" date="2021-01" db="UniProtKB">
        <authorList>
            <consortium name="EnsemblPlants"/>
        </authorList>
    </citation>
    <scope>IDENTIFICATION</scope>
</reference>
<dbReference type="Proteomes" id="UP000594263">
    <property type="component" value="Unplaced"/>
</dbReference>
<accession>A0A7N0TK66</accession>
<protein>
    <submittedName>
        <fullName evidence="2">Uncharacterized protein</fullName>
    </submittedName>
</protein>
<organism evidence="2 3">
    <name type="scientific">Kalanchoe fedtschenkoi</name>
    <name type="common">Lavender scallops</name>
    <name type="synonym">South American air plant</name>
    <dbReference type="NCBI Taxonomy" id="63787"/>
    <lineage>
        <taxon>Eukaryota</taxon>
        <taxon>Viridiplantae</taxon>
        <taxon>Streptophyta</taxon>
        <taxon>Embryophyta</taxon>
        <taxon>Tracheophyta</taxon>
        <taxon>Spermatophyta</taxon>
        <taxon>Magnoliopsida</taxon>
        <taxon>eudicotyledons</taxon>
        <taxon>Gunneridae</taxon>
        <taxon>Pentapetalae</taxon>
        <taxon>Saxifragales</taxon>
        <taxon>Crassulaceae</taxon>
        <taxon>Kalanchoe</taxon>
    </lineage>
</organism>
<keyword evidence="3" id="KW-1185">Reference proteome</keyword>
<feature type="compositionally biased region" description="Low complexity" evidence="1">
    <location>
        <begin position="65"/>
        <end position="80"/>
    </location>
</feature>
<evidence type="ECO:0000313" key="3">
    <source>
        <dbReference type="Proteomes" id="UP000594263"/>
    </source>
</evidence>
<evidence type="ECO:0000313" key="2">
    <source>
        <dbReference type="EnsemblPlants" id="Kaladp0039s0390.1.v1.1"/>
    </source>
</evidence>
<feature type="region of interest" description="Disordered" evidence="1">
    <location>
        <begin position="361"/>
        <end position="395"/>
    </location>
</feature>
<feature type="compositionally biased region" description="Polar residues" evidence="1">
    <location>
        <begin position="44"/>
        <end position="55"/>
    </location>
</feature>
<feature type="region of interest" description="Disordered" evidence="1">
    <location>
        <begin position="1"/>
        <end position="100"/>
    </location>
</feature>
<name>A0A7N0TK66_KALFE</name>
<dbReference type="PANTHER" id="PTHR34112:SF18">
    <property type="entry name" value="C-JUN-AMINO-TERMINAL KINASE-INTERACTING PROTEIN"/>
    <property type="match status" value="1"/>
</dbReference>
<evidence type="ECO:0000256" key="1">
    <source>
        <dbReference type="SAM" id="MobiDB-lite"/>
    </source>
</evidence>
<dbReference type="OMA" id="AHHTRNK"/>
<dbReference type="EnsemblPlants" id="Kaladp0039s0390.1.v1.1">
    <property type="protein sequence ID" value="Kaladp0039s0390.1.v1.1"/>
    <property type="gene ID" value="Kaladp0039s0390.v1.1"/>
</dbReference>
<feature type="compositionally biased region" description="Basic and acidic residues" evidence="1">
    <location>
        <begin position="91"/>
        <end position="100"/>
    </location>
</feature>